<keyword evidence="3" id="KW-0804">Transcription</keyword>
<feature type="domain" description="HTH araC/xylS-type" evidence="4">
    <location>
        <begin position="192"/>
        <end position="292"/>
    </location>
</feature>
<dbReference type="InterPro" id="IPR009057">
    <property type="entry name" value="Homeodomain-like_sf"/>
</dbReference>
<reference evidence="5 7" key="2">
    <citation type="submission" date="2024-09" db="EMBL/GenBank/DDBJ databases">
        <title>Molecular characterization of Carbapenemase-producing Enterobacter cloacae Complex from Infections in Argentina.</title>
        <authorList>
            <person name="De Mendieta J.M."/>
            <person name="Gomez S."/>
        </authorList>
    </citation>
    <scope>NUCLEOTIDE SEQUENCE [LARGE SCALE GENOMIC DNA]</scope>
    <source>
        <strain evidence="5 7">M23267</strain>
    </source>
</reference>
<dbReference type="InterPro" id="IPR032783">
    <property type="entry name" value="AraC_lig"/>
</dbReference>
<dbReference type="Proteomes" id="UP001577381">
    <property type="component" value="Unassembled WGS sequence"/>
</dbReference>
<dbReference type="RefSeq" id="WP_265194901.1">
    <property type="nucleotide sequence ID" value="NZ_CP135253.1"/>
</dbReference>
<evidence type="ECO:0000313" key="5">
    <source>
        <dbReference type="EMBL" id="MFB4719796.1"/>
    </source>
</evidence>
<protein>
    <submittedName>
        <fullName evidence="6">AraC family transcriptional regulator</fullName>
    </submittedName>
</protein>
<keyword evidence="1" id="KW-0805">Transcription regulation</keyword>
<evidence type="ECO:0000256" key="2">
    <source>
        <dbReference type="ARBA" id="ARBA00023125"/>
    </source>
</evidence>
<dbReference type="SMART" id="SM00342">
    <property type="entry name" value="HTH_ARAC"/>
    <property type="match status" value="1"/>
</dbReference>
<name>A0AA96RTJ4_9ENTR</name>
<dbReference type="GO" id="GO:0043565">
    <property type="term" value="F:sequence-specific DNA binding"/>
    <property type="evidence" value="ECO:0007669"/>
    <property type="project" value="InterPro"/>
</dbReference>
<proteinExistence type="predicted"/>
<reference evidence="6" key="1">
    <citation type="submission" date="2023-09" db="EMBL/GenBank/DDBJ databases">
        <title>Coexistence of blaNDM-1 and blaKPC-2 in Enterobacter chuandaensis.</title>
        <authorList>
            <person name="Chen R."/>
        </authorList>
    </citation>
    <scope>NUCLEOTIDE SEQUENCE</scope>
    <source>
        <strain evidence="6">FAHZZU5885</strain>
    </source>
</reference>
<evidence type="ECO:0000259" key="4">
    <source>
        <dbReference type="PROSITE" id="PS01124"/>
    </source>
</evidence>
<dbReference type="SUPFAM" id="SSF46689">
    <property type="entry name" value="Homeodomain-like"/>
    <property type="match status" value="1"/>
</dbReference>
<dbReference type="SUPFAM" id="SSF51182">
    <property type="entry name" value="RmlC-like cupins"/>
    <property type="match status" value="1"/>
</dbReference>
<dbReference type="Pfam" id="PF12852">
    <property type="entry name" value="Cupin_6"/>
    <property type="match status" value="1"/>
</dbReference>
<evidence type="ECO:0000256" key="3">
    <source>
        <dbReference type="ARBA" id="ARBA00023163"/>
    </source>
</evidence>
<dbReference type="Pfam" id="PF12833">
    <property type="entry name" value="HTH_18"/>
    <property type="match status" value="1"/>
</dbReference>
<keyword evidence="7" id="KW-1185">Reference proteome</keyword>
<dbReference type="PROSITE" id="PS01124">
    <property type="entry name" value="HTH_ARAC_FAMILY_2"/>
    <property type="match status" value="1"/>
</dbReference>
<keyword evidence="2" id="KW-0238">DNA-binding</keyword>
<dbReference type="PROSITE" id="PS00041">
    <property type="entry name" value="HTH_ARAC_FAMILY_1"/>
    <property type="match status" value="1"/>
</dbReference>
<dbReference type="InterPro" id="IPR020449">
    <property type="entry name" value="Tscrpt_reg_AraC-type_HTH"/>
</dbReference>
<organism evidence="6">
    <name type="scientific">Enterobacter chuandaensis</name>
    <dbReference type="NCBI Taxonomy" id="2497875"/>
    <lineage>
        <taxon>Bacteria</taxon>
        <taxon>Pseudomonadati</taxon>
        <taxon>Pseudomonadota</taxon>
        <taxon>Gammaproteobacteria</taxon>
        <taxon>Enterobacterales</taxon>
        <taxon>Enterobacteriaceae</taxon>
        <taxon>Enterobacter</taxon>
        <taxon>Enterobacter cloacae complex</taxon>
    </lineage>
</organism>
<evidence type="ECO:0000313" key="7">
    <source>
        <dbReference type="Proteomes" id="UP001577381"/>
    </source>
</evidence>
<dbReference type="EMBL" id="CP135253">
    <property type="protein sequence ID" value="WNS37329.1"/>
    <property type="molecule type" value="Genomic_DNA"/>
</dbReference>
<dbReference type="PANTHER" id="PTHR11019">
    <property type="entry name" value="HTH-TYPE TRANSCRIPTIONAL REGULATOR NIMR"/>
    <property type="match status" value="1"/>
</dbReference>
<accession>A0AA96RTJ4</accession>
<sequence>MTITDWLLAQNRTKTSIYHLGKYCGDWKASTYPQGRPSFHFILSGECWLDVGCRERTFLEEGDVLFFFKNIPFYLTSSQDGEVATLTVKEMTEIDDPTEGTSLLCGFLNPESVGSQVLFALLPDFVLVKKTDDAGSKLHLLFELLKKECRPDEANNDAIVHHLTEAILFYVVGRDVIQNEIDINLLQLAEDKLLAELIIDILEQPEKRWSLEDMSSHIYMSRSTFIRRVMKITGYTPNHMLSKLRIIKAISLLRLEYTVEEIACKVGYDSLTGFYRAFKRVTGLSPNSYRELAYASS</sequence>
<evidence type="ECO:0000256" key="1">
    <source>
        <dbReference type="ARBA" id="ARBA00023015"/>
    </source>
</evidence>
<dbReference type="AlphaFoldDB" id="A0AA96RTJ4"/>
<dbReference type="InterPro" id="IPR018060">
    <property type="entry name" value="HTH_AraC"/>
</dbReference>
<evidence type="ECO:0000313" key="6">
    <source>
        <dbReference type="EMBL" id="WNS37329.1"/>
    </source>
</evidence>
<dbReference type="PRINTS" id="PR00032">
    <property type="entry name" value="HTHARAC"/>
</dbReference>
<dbReference type="KEGG" id="echu:RQP59_20045"/>
<dbReference type="EMBL" id="JBHGSI010000003">
    <property type="protein sequence ID" value="MFB4719796.1"/>
    <property type="molecule type" value="Genomic_DNA"/>
</dbReference>
<dbReference type="PANTHER" id="PTHR11019:SF159">
    <property type="entry name" value="TRANSCRIPTIONAL REGULATOR-RELATED"/>
    <property type="match status" value="1"/>
</dbReference>
<dbReference type="GO" id="GO:0003700">
    <property type="term" value="F:DNA-binding transcription factor activity"/>
    <property type="evidence" value="ECO:0007669"/>
    <property type="project" value="InterPro"/>
</dbReference>
<dbReference type="InterPro" id="IPR011051">
    <property type="entry name" value="RmlC_Cupin_sf"/>
</dbReference>
<gene>
    <name evidence="5" type="ORF">ACE3KR_12980</name>
    <name evidence="6" type="ORF">RQP59_20045</name>
</gene>
<dbReference type="Gene3D" id="1.10.10.60">
    <property type="entry name" value="Homeodomain-like"/>
    <property type="match status" value="2"/>
</dbReference>
<dbReference type="InterPro" id="IPR018062">
    <property type="entry name" value="HTH_AraC-typ_CS"/>
</dbReference>